<evidence type="ECO:0000256" key="5">
    <source>
        <dbReference type="ARBA" id="ARBA00023002"/>
    </source>
</evidence>
<comment type="similarity">
    <text evidence="2">Belongs to the DAMOX/DASOX family.</text>
</comment>
<accession>A0ABR3VG66</accession>
<dbReference type="SUPFAM" id="SSF51971">
    <property type="entry name" value="Nucleotide-binding domain"/>
    <property type="match status" value="1"/>
</dbReference>
<sequence>MTDITIFGAGIIGLSTTLTLLDSNPNYTITIAARDLPGDEPSQNWASPWACAGWVPLGGPPNEQDMQLAALTRLRQIAAEHPPEETGVRSVEQTEIIPVPVPAPSGGYDPLWFAGRVPGYSVLSTSTASPDGTVATTVRYASVVVNPSKFLSWLRATLEAKGVEFVRIPSVSSLAELPQHIQGKKKADLVVVNASGAASATLQDVLDDAVVTDRAHVCVVKSEFQGGFVCRGNGVYTYVFGRGDGTAVLGGVSEAVTAEAKPVEEVRADILSRVHENLPDHFPSPDPADYTILQDLVGIRPLRPAGVKVEKQVIGETKVVHAYGTTIGGYIHSFGLAQAAAKLVDEFVAEGAGST</sequence>
<dbReference type="InterPro" id="IPR006076">
    <property type="entry name" value="FAD-dep_OxRdtase"/>
</dbReference>
<evidence type="ECO:0000256" key="1">
    <source>
        <dbReference type="ARBA" id="ARBA00001974"/>
    </source>
</evidence>
<keyword evidence="8" id="KW-1185">Reference proteome</keyword>
<dbReference type="Gene3D" id="3.40.50.720">
    <property type="entry name" value="NAD(P)-binding Rossmann-like Domain"/>
    <property type="match status" value="1"/>
</dbReference>
<reference evidence="7 8" key="1">
    <citation type="journal article" date="2024" name="Commun. Biol.">
        <title>Comparative genomic analysis of thermophilic fungi reveals convergent evolutionary adaptations and gene losses.</title>
        <authorList>
            <person name="Steindorff A.S."/>
            <person name="Aguilar-Pontes M.V."/>
            <person name="Robinson A.J."/>
            <person name="Andreopoulos B."/>
            <person name="LaButti K."/>
            <person name="Kuo A."/>
            <person name="Mondo S."/>
            <person name="Riley R."/>
            <person name="Otillar R."/>
            <person name="Haridas S."/>
            <person name="Lipzen A."/>
            <person name="Grimwood J."/>
            <person name="Schmutz J."/>
            <person name="Clum A."/>
            <person name="Reid I.D."/>
            <person name="Moisan M.C."/>
            <person name="Butler G."/>
            <person name="Nguyen T.T.M."/>
            <person name="Dewar K."/>
            <person name="Conant G."/>
            <person name="Drula E."/>
            <person name="Henrissat B."/>
            <person name="Hansel C."/>
            <person name="Singer S."/>
            <person name="Hutchinson M.I."/>
            <person name="de Vries R.P."/>
            <person name="Natvig D.O."/>
            <person name="Powell A.J."/>
            <person name="Tsang A."/>
            <person name="Grigoriev I.V."/>
        </authorList>
    </citation>
    <scope>NUCLEOTIDE SEQUENCE [LARGE SCALE GENOMIC DNA]</scope>
    <source>
        <strain evidence="7 8">CBS 620.91</strain>
    </source>
</reference>
<gene>
    <name evidence="7" type="ORF">VTJ49DRAFT_490</name>
</gene>
<evidence type="ECO:0000313" key="7">
    <source>
        <dbReference type="EMBL" id="KAL1840416.1"/>
    </source>
</evidence>
<dbReference type="Proteomes" id="UP001583172">
    <property type="component" value="Unassembled WGS sequence"/>
</dbReference>
<dbReference type="SUPFAM" id="SSF54373">
    <property type="entry name" value="FAD-linked reductases, C-terminal domain"/>
    <property type="match status" value="1"/>
</dbReference>
<dbReference type="Gene3D" id="3.30.9.10">
    <property type="entry name" value="D-Amino Acid Oxidase, subunit A, domain 2"/>
    <property type="match status" value="1"/>
</dbReference>
<evidence type="ECO:0000259" key="6">
    <source>
        <dbReference type="Pfam" id="PF01266"/>
    </source>
</evidence>
<dbReference type="PIRSF" id="PIRSF000189">
    <property type="entry name" value="D-aa_oxidase"/>
    <property type="match status" value="1"/>
</dbReference>
<protein>
    <recommendedName>
        <fullName evidence="6">FAD dependent oxidoreductase domain-containing protein</fullName>
    </recommendedName>
</protein>
<comment type="cofactor">
    <cofactor evidence="1">
        <name>FAD</name>
        <dbReference type="ChEBI" id="CHEBI:57692"/>
    </cofactor>
</comment>
<evidence type="ECO:0000256" key="2">
    <source>
        <dbReference type="ARBA" id="ARBA00006730"/>
    </source>
</evidence>
<dbReference type="EMBL" id="JAZGSY010000114">
    <property type="protein sequence ID" value="KAL1840416.1"/>
    <property type="molecule type" value="Genomic_DNA"/>
</dbReference>
<keyword evidence="4" id="KW-0274">FAD</keyword>
<feature type="domain" description="FAD dependent oxidoreductase" evidence="6">
    <location>
        <begin position="3"/>
        <end position="343"/>
    </location>
</feature>
<evidence type="ECO:0000256" key="3">
    <source>
        <dbReference type="ARBA" id="ARBA00022630"/>
    </source>
</evidence>
<organism evidence="7 8">
    <name type="scientific">Humicola insolens</name>
    <name type="common">Soft-rot fungus</name>
    <dbReference type="NCBI Taxonomy" id="85995"/>
    <lineage>
        <taxon>Eukaryota</taxon>
        <taxon>Fungi</taxon>
        <taxon>Dikarya</taxon>
        <taxon>Ascomycota</taxon>
        <taxon>Pezizomycotina</taxon>
        <taxon>Sordariomycetes</taxon>
        <taxon>Sordariomycetidae</taxon>
        <taxon>Sordariales</taxon>
        <taxon>Chaetomiaceae</taxon>
        <taxon>Mycothermus</taxon>
    </lineage>
</organism>
<evidence type="ECO:0000313" key="8">
    <source>
        <dbReference type="Proteomes" id="UP001583172"/>
    </source>
</evidence>
<dbReference type="InterPro" id="IPR023209">
    <property type="entry name" value="DAO"/>
</dbReference>
<dbReference type="PANTHER" id="PTHR11530">
    <property type="entry name" value="D-AMINO ACID OXIDASE"/>
    <property type="match status" value="1"/>
</dbReference>
<dbReference type="PANTHER" id="PTHR11530:SF11">
    <property type="entry name" value="D-ASPARTATE OXIDASE"/>
    <property type="match status" value="1"/>
</dbReference>
<keyword evidence="5" id="KW-0560">Oxidoreductase</keyword>
<keyword evidence="3" id="KW-0285">Flavoprotein</keyword>
<dbReference type="Pfam" id="PF01266">
    <property type="entry name" value="DAO"/>
    <property type="match status" value="1"/>
</dbReference>
<comment type="caution">
    <text evidence="7">The sequence shown here is derived from an EMBL/GenBank/DDBJ whole genome shotgun (WGS) entry which is preliminary data.</text>
</comment>
<name>A0ABR3VG66_HUMIN</name>
<evidence type="ECO:0000256" key="4">
    <source>
        <dbReference type="ARBA" id="ARBA00022827"/>
    </source>
</evidence>
<proteinExistence type="inferred from homology"/>